<proteinExistence type="predicted"/>
<gene>
    <name evidence="1" type="ORF">S01H4_18949</name>
</gene>
<dbReference type="InterPro" id="IPR029039">
    <property type="entry name" value="Flavoprotein-like_sf"/>
</dbReference>
<dbReference type="AlphaFoldDB" id="X0Z0P1"/>
<sequence>YDLLCLGSCTHGAQPAISFISFIENFKNYNLKGKFLVCFSSSASPNGWKETCNKIRNDFPEMNHVGNFGCSWRFYDSTIKNFEKLIKTLN</sequence>
<reference evidence="1" key="1">
    <citation type="journal article" date="2014" name="Front. Microbiol.">
        <title>High frequency of phylogenetically diverse reductive dehalogenase-homologous genes in deep subseafloor sedimentary metagenomes.</title>
        <authorList>
            <person name="Kawai M."/>
            <person name="Futagami T."/>
            <person name="Toyoda A."/>
            <person name="Takaki Y."/>
            <person name="Nishi S."/>
            <person name="Hori S."/>
            <person name="Arai W."/>
            <person name="Tsubouchi T."/>
            <person name="Morono Y."/>
            <person name="Uchiyama I."/>
            <person name="Ito T."/>
            <person name="Fujiyama A."/>
            <person name="Inagaki F."/>
            <person name="Takami H."/>
        </authorList>
    </citation>
    <scope>NUCLEOTIDE SEQUENCE</scope>
    <source>
        <strain evidence="1">Expedition CK06-06</strain>
    </source>
</reference>
<dbReference type="EMBL" id="BART01008422">
    <property type="protein sequence ID" value="GAG54058.1"/>
    <property type="molecule type" value="Genomic_DNA"/>
</dbReference>
<dbReference type="SUPFAM" id="SSF52218">
    <property type="entry name" value="Flavoproteins"/>
    <property type="match status" value="1"/>
</dbReference>
<evidence type="ECO:0000313" key="1">
    <source>
        <dbReference type="EMBL" id="GAG54058.1"/>
    </source>
</evidence>
<feature type="non-terminal residue" evidence="1">
    <location>
        <position position="1"/>
    </location>
</feature>
<comment type="caution">
    <text evidence="1">The sequence shown here is derived from an EMBL/GenBank/DDBJ whole genome shotgun (WGS) entry which is preliminary data.</text>
</comment>
<protein>
    <recommendedName>
        <fullName evidence="2">Flavodoxin-like domain-containing protein</fullName>
    </recommendedName>
</protein>
<name>X0Z0P1_9ZZZZ</name>
<organism evidence="1">
    <name type="scientific">marine sediment metagenome</name>
    <dbReference type="NCBI Taxonomy" id="412755"/>
    <lineage>
        <taxon>unclassified sequences</taxon>
        <taxon>metagenomes</taxon>
        <taxon>ecological metagenomes</taxon>
    </lineage>
</organism>
<evidence type="ECO:0008006" key="2">
    <source>
        <dbReference type="Google" id="ProtNLM"/>
    </source>
</evidence>
<accession>X0Z0P1</accession>
<dbReference type="Gene3D" id="3.40.50.360">
    <property type="match status" value="1"/>
</dbReference>